<feature type="transmembrane region" description="Helical" evidence="1">
    <location>
        <begin position="20"/>
        <end position="37"/>
    </location>
</feature>
<keyword evidence="1" id="KW-0812">Transmembrane</keyword>
<dbReference type="InterPro" id="IPR048846">
    <property type="entry name" value="PaaX-like_central"/>
</dbReference>
<sequence length="194" mass="22849">MGVMETELKKKVRRTRISKIILRTIAGVGLLSVALLAPNAVQVMKMFESGEKRKKLHKSRIKTALNRLISEGAIRKVEKNNKLYFELTPKGQKKLGDLYRYQLVMKKPKKWDGKWRIVSFDIYEKRRDVRDKFRSTLKSVGFLQLHQSMWIYPYDCEDLVTLLKSDLRMGRNVLYIIADRVEADTKLKKHFDVF</sequence>
<dbReference type="GO" id="GO:0006351">
    <property type="term" value="P:DNA-templated transcription"/>
    <property type="evidence" value="ECO:0007669"/>
    <property type="project" value="TreeGrafter"/>
</dbReference>
<dbReference type="InterPro" id="IPR036390">
    <property type="entry name" value="WH_DNA-bd_sf"/>
</dbReference>
<dbReference type="Proteomes" id="UP000176187">
    <property type="component" value="Unassembled WGS sequence"/>
</dbReference>
<evidence type="ECO:0000313" key="3">
    <source>
        <dbReference type="EMBL" id="OGI85875.1"/>
    </source>
</evidence>
<organism evidence="3 4">
    <name type="scientific">Candidatus Nomurabacteria bacterium RIFCSPLOWO2_01_FULL_41_12</name>
    <dbReference type="NCBI Taxonomy" id="1801774"/>
    <lineage>
        <taxon>Bacteria</taxon>
        <taxon>Candidatus Nomuraibacteriota</taxon>
    </lineage>
</organism>
<keyword evidence="1" id="KW-0472">Membrane</keyword>
<evidence type="ECO:0000259" key="2">
    <source>
        <dbReference type="Pfam" id="PF20803"/>
    </source>
</evidence>
<protein>
    <recommendedName>
        <fullName evidence="2">Transcriptional repressor PaaX-like central Cas2-like domain-containing protein</fullName>
    </recommendedName>
</protein>
<proteinExistence type="predicted"/>
<reference evidence="3 4" key="1">
    <citation type="journal article" date="2016" name="Nat. Commun.">
        <title>Thousands of microbial genomes shed light on interconnected biogeochemical processes in an aquifer system.</title>
        <authorList>
            <person name="Anantharaman K."/>
            <person name="Brown C.T."/>
            <person name="Hug L.A."/>
            <person name="Sharon I."/>
            <person name="Castelle C.J."/>
            <person name="Probst A.J."/>
            <person name="Thomas B.C."/>
            <person name="Singh A."/>
            <person name="Wilkins M.J."/>
            <person name="Karaoz U."/>
            <person name="Brodie E.L."/>
            <person name="Williams K.H."/>
            <person name="Hubbard S.S."/>
            <person name="Banfield J.F."/>
        </authorList>
    </citation>
    <scope>NUCLEOTIDE SEQUENCE [LARGE SCALE GENOMIC DNA]</scope>
</reference>
<evidence type="ECO:0000256" key="1">
    <source>
        <dbReference type="SAM" id="Phobius"/>
    </source>
</evidence>
<comment type="caution">
    <text evidence="3">The sequence shown here is derived from an EMBL/GenBank/DDBJ whole genome shotgun (WGS) entry which is preliminary data.</text>
</comment>
<dbReference type="Pfam" id="PF20803">
    <property type="entry name" value="PaaX_M"/>
    <property type="match status" value="1"/>
</dbReference>
<keyword evidence="1" id="KW-1133">Transmembrane helix</keyword>
<feature type="domain" description="Transcriptional repressor PaaX-like central Cas2-like" evidence="2">
    <location>
        <begin position="109"/>
        <end position="184"/>
    </location>
</feature>
<accession>A0A1F6WVU2</accession>
<dbReference type="PANTHER" id="PTHR30319:SF1">
    <property type="entry name" value="TRANSCRIPTIONAL REPRESSOR PAAX"/>
    <property type="match status" value="1"/>
</dbReference>
<name>A0A1F6WVU2_9BACT</name>
<evidence type="ECO:0000313" key="4">
    <source>
        <dbReference type="Proteomes" id="UP000176187"/>
    </source>
</evidence>
<dbReference type="AlphaFoldDB" id="A0A1F6WVU2"/>
<dbReference type="EMBL" id="MFUY01000020">
    <property type="protein sequence ID" value="OGI85875.1"/>
    <property type="molecule type" value="Genomic_DNA"/>
</dbReference>
<dbReference type="Gene3D" id="3.30.70.2650">
    <property type="match status" value="1"/>
</dbReference>
<dbReference type="PANTHER" id="PTHR30319">
    <property type="entry name" value="PHENYLACETIC ACID REGULATOR-RELATED TRANSCRIPTIONAL REPRESSOR"/>
    <property type="match status" value="1"/>
</dbReference>
<dbReference type="STRING" id="1801774.A3A05_00755"/>
<dbReference type="SUPFAM" id="SSF46785">
    <property type="entry name" value="Winged helix' DNA-binding domain"/>
    <property type="match status" value="1"/>
</dbReference>
<gene>
    <name evidence="3" type="ORF">A3A05_00755</name>
</gene>